<feature type="region of interest" description="Disordered" evidence="1">
    <location>
        <begin position="139"/>
        <end position="191"/>
    </location>
</feature>
<keyword evidence="3" id="KW-1185">Reference proteome</keyword>
<feature type="region of interest" description="Disordered" evidence="1">
    <location>
        <begin position="31"/>
        <end position="70"/>
    </location>
</feature>
<evidence type="ECO:0000313" key="3">
    <source>
        <dbReference type="Proteomes" id="UP001165160"/>
    </source>
</evidence>
<accession>A0A9W7BKD3</accession>
<protein>
    <submittedName>
        <fullName evidence="2">Uncharacterized protein</fullName>
    </submittedName>
</protein>
<dbReference type="EMBL" id="BRXX01000091">
    <property type="protein sequence ID" value="GMH89242.1"/>
    <property type="molecule type" value="Genomic_DNA"/>
</dbReference>
<organism evidence="2 3">
    <name type="scientific">Triparma verrucosa</name>
    <dbReference type="NCBI Taxonomy" id="1606542"/>
    <lineage>
        <taxon>Eukaryota</taxon>
        <taxon>Sar</taxon>
        <taxon>Stramenopiles</taxon>
        <taxon>Ochrophyta</taxon>
        <taxon>Bolidophyceae</taxon>
        <taxon>Parmales</taxon>
        <taxon>Triparmaceae</taxon>
        <taxon>Triparma</taxon>
    </lineage>
</organism>
<proteinExistence type="predicted"/>
<feature type="compositionally biased region" description="Polar residues" evidence="1">
    <location>
        <begin position="54"/>
        <end position="70"/>
    </location>
</feature>
<comment type="caution">
    <text evidence="2">The sequence shown here is derived from an EMBL/GenBank/DDBJ whole genome shotgun (WGS) entry which is preliminary data.</text>
</comment>
<reference evidence="3" key="1">
    <citation type="journal article" date="2023" name="Commun. Biol.">
        <title>Genome analysis of Parmales, the sister group of diatoms, reveals the evolutionary specialization of diatoms from phago-mixotrophs to photoautotrophs.</title>
        <authorList>
            <person name="Ban H."/>
            <person name="Sato S."/>
            <person name="Yoshikawa S."/>
            <person name="Yamada K."/>
            <person name="Nakamura Y."/>
            <person name="Ichinomiya M."/>
            <person name="Sato N."/>
            <person name="Blanc-Mathieu R."/>
            <person name="Endo H."/>
            <person name="Kuwata A."/>
            <person name="Ogata H."/>
        </authorList>
    </citation>
    <scope>NUCLEOTIDE SEQUENCE [LARGE SCALE GENOMIC DNA]</scope>
    <source>
        <strain evidence="3">NIES 3699</strain>
    </source>
</reference>
<evidence type="ECO:0000313" key="2">
    <source>
        <dbReference type="EMBL" id="GMH89242.1"/>
    </source>
</evidence>
<name>A0A9W7BKD3_9STRA</name>
<sequence length="285" mass="31738">MVQDPQFRQSGHPLLLVTKGIQNADKVFHVRIPGSNPPSPAQMSVVTPPRSRSPETLSRSPKQPRSKSIPSDFTVNFYLKTLNSTSQTVSDCVVKEKDVSLLMALKNIVVEEDELSEQDVGQPHVLAYNPNLYKVYTPSHRPALSPSHKKRSSALISSSTSPSSSSTPSSSAPNSPKNSSDGKTKTKKKRVSTRLFNEPEFEDLLATWEVHSLPLGAWSMGMHSLLKEKFPLLLKKYNYFDTDKKVHLCQYLFEKSNKRKAEMGIVRTVKRLKPQNQGKAGSPVP</sequence>
<dbReference type="AlphaFoldDB" id="A0A9W7BKD3"/>
<dbReference type="Proteomes" id="UP001165160">
    <property type="component" value="Unassembled WGS sequence"/>
</dbReference>
<evidence type="ECO:0000256" key="1">
    <source>
        <dbReference type="SAM" id="MobiDB-lite"/>
    </source>
</evidence>
<gene>
    <name evidence="2" type="ORF">TrVE_jg3156</name>
</gene>
<feature type="compositionally biased region" description="Low complexity" evidence="1">
    <location>
        <begin position="153"/>
        <end position="179"/>
    </location>
</feature>